<dbReference type="KEGG" id="hma:rrnAC3071"/>
<dbReference type="PaxDb" id="272569-rrnAC3071"/>
<evidence type="ECO:0000256" key="9">
    <source>
        <dbReference type="ARBA" id="ARBA00022679"/>
    </source>
</evidence>
<dbReference type="InterPro" id="IPR050571">
    <property type="entry name" value="Class-IV_PLP-Dep_Aminotrnsfr"/>
</dbReference>
<evidence type="ECO:0000256" key="13">
    <source>
        <dbReference type="ARBA" id="ARBA00048798"/>
    </source>
</evidence>
<dbReference type="InterPro" id="IPR043131">
    <property type="entry name" value="BCAT-like_N"/>
</dbReference>
<comment type="pathway">
    <text evidence="3 15">Amino-acid biosynthesis; L-isoleucine biosynthesis; L-isoleucine from 2-oxobutanoate: step 4/4.</text>
</comment>
<keyword evidence="7 15" id="KW-0032">Aminotransferase</keyword>
<evidence type="ECO:0000256" key="11">
    <source>
        <dbReference type="ARBA" id="ARBA00023304"/>
    </source>
</evidence>
<dbReference type="Gene3D" id="3.20.10.10">
    <property type="entry name" value="D-amino Acid Aminotransferase, subunit A, domain 2"/>
    <property type="match status" value="1"/>
</dbReference>
<comment type="pathway">
    <text evidence="5 15">Amino-acid biosynthesis; L-leucine biosynthesis; L-leucine from 3-methyl-2-oxobutanoate: step 4/4.</text>
</comment>
<evidence type="ECO:0000256" key="15">
    <source>
        <dbReference type="RuleBase" id="RU364094"/>
    </source>
</evidence>
<dbReference type="PANTHER" id="PTHR42743:SF11">
    <property type="entry name" value="AMINODEOXYCHORISMATE LYASE"/>
    <property type="match status" value="1"/>
</dbReference>
<dbReference type="InterPro" id="IPR036038">
    <property type="entry name" value="Aminotransferase-like"/>
</dbReference>
<proteinExistence type="inferred from homology"/>
<dbReference type="SUPFAM" id="SSF56752">
    <property type="entry name" value="D-aminoacid aminotransferase-like PLP-dependent enzymes"/>
    <property type="match status" value="1"/>
</dbReference>
<dbReference type="CDD" id="cd01557">
    <property type="entry name" value="BCAT_beta_family"/>
    <property type="match status" value="1"/>
</dbReference>
<evidence type="ECO:0000256" key="14">
    <source>
        <dbReference type="ARBA" id="ARBA00049229"/>
    </source>
</evidence>
<evidence type="ECO:0000313" key="18">
    <source>
        <dbReference type="Proteomes" id="UP000001169"/>
    </source>
</evidence>
<evidence type="ECO:0000256" key="5">
    <source>
        <dbReference type="ARBA" id="ARBA00005072"/>
    </source>
</evidence>
<evidence type="ECO:0000256" key="6">
    <source>
        <dbReference type="ARBA" id="ARBA00009320"/>
    </source>
</evidence>
<keyword evidence="11 15" id="KW-0100">Branched-chain amino acid biosynthesis</keyword>
<dbReference type="STRING" id="272569.rrnAC3071"/>
<evidence type="ECO:0000256" key="12">
    <source>
        <dbReference type="ARBA" id="ARBA00048212"/>
    </source>
</evidence>
<feature type="region of interest" description="Disordered" evidence="16">
    <location>
        <begin position="47"/>
        <end position="75"/>
    </location>
</feature>
<comment type="function">
    <text evidence="2 15">Acts on leucine, isoleucine and valine.</text>
</comment>
<dbReference type="UniPathway" id="UPA00049">
    <property type="reaction ID" value="UER00062"/>
</dbReference>
<dbReference type="HOGENOM" id="CLU_020844_3_1_2"/>
<dbReference type="GO" id="GO:0052654">
    <property type="term" value="F:L-leucine-2-oxoglutarate transaminase activity"/>
    <property type="evidence" value="ECO:0007669"/>
    <property type="project" value="RHEA"/>
</dbReference>
<keyword evidence="8 15" id="KW-0028">Amino-acid biosynthesis</keyword>
<organism evidence="17 18">
    <name type="scientific">Haloarcula marismortui (strain ATCC 43049 / DSM 3752 / JCM 8966 / VKM B-1809)</name>
    <name type="common">Halobacterium marismortui</name>
    <dbReference type="NCBI Taxonomy" id="272569"/>
    <lineage>
        <taxon>Archaea</taxon>
        <taxon>Methanobacteriati</taxon>
        <taxon>Methanobacteriota</taxon>
        <taxon>Stenosarchaea group</taxon>
        <taxon>Halobacteria</taxon>
        <taxon>Halobacteriales</taxon>
        <taxon>Haloarculaceae</taxon>
        <taxon>Haloarcula</taxon>
    </lineage>
</organism>
<dbReference type="Gene3D" id="3.30.470.10">
    <property type="match status" value="1"/>
</dbReference>
<evidence type="ECO:0000256" key="16">
    <source>
        <dbReference type="SAM" id="MobiDB-lite"/>
    </source>
</evidence>
<dbReference type="AlphaFoldDB" id="Q5UY65"/>
<dbReference type="EMBL" id="AY596297">
    <property type="protein sequence ID" value="AAV47789.1"/>
    <property type="molecule type" value="Genomic_DNA"/>
</dbReference>
<dbReference type="Pfam" id="PF01063">
    <property type="entry name" value="Aminotran_4"/>
    <property type="match status" value="1"/>
</dbReference>
<keyword evidence="18" id="KW-1185">Reference proteome</keyword>
<evidence type="ECO:0000256" key="8">
    <source>
        <dbReference type="ARBA" id="ARBA00022605"/>
    </source>
</evidence>
<evidence type="ECO:0000256" key="1">
    <source>
        <dbReference type="ARBA" id="ARBA00001933"/>
    </source>
</evidence>
<dbReference type="NCBIfam" id="NF005146">
    <property type="entry name" value="PRK06606.1"/>
    <property type="match status" value="1"/>
</dbReference>
<comment type="catalytic activity">
    <reaction evidence="13 15">
        <text>L-isoleucine + 2-oxoglutarate = (S)-3-methyl-2-oxopentanoate + L-glutamate</text>
        <dbReference type="Rhea" id="RHEA:24801"/>
        <dbReference type="ChEBI" id="CHEBI:16810"/>
        <dbReference type="ChEBI" id="CHEBI:29985"/>
        <dbReference type="ChEBI" id="CHEBI:35146"/>
        <dbReference type="ChEBI" id="CHEBI:58045"/>
        <dbReference type="EC" id="2.6.1.42"/>
    </reaction>
</comment>
<dbReference type="GO" id="GO:0052655">
    <property type="term" value="F:L-valine-2-oxoglutarate transaminase activity"/>
    <property type="evidence" value="ECO:0007669"/>
    <property type="project" value="RHEA"/>
</dbReference>
<comment type="catalytic activity">
    <reaction evidence="14 15">
        <text>L-leucine + 2-oxoglutarate = 4-methyl-2-oxopentanoate + L-glutamate</text>
        <dbReference type="Rhea" id="RHEA:18321"/>
        <dbReference type="ChEBI" id="CHEBI:16810"/>
        <dbReference type="ChEBI" id="CHEBI:17865"/>
        <dbReference type="ChEBI" id="CHEBI:29985"/>
        <dbReference type="ChEBI" id="CHEBI:57427"/>
        <dbReference type="EC" id="2.6.1.42"/>
    </reaction>
</comment>
<dbReference type="PANTHER" id="PTHR42743">
    <property type="entry name" value="AMINO-ACID AMINOTRANSFERASE"/>
    <property type="match status" value="1"/>
</dbReference>
<dbReference type="GO" id="GO:0009097">
    <property type="term" value="P:isoleucine biosynthetic process"/>
    <property type="evidence" value="ECO:0007669"/>
    <property type="project" value="UniProtKB-UniPathway"/>
</dbReference>
<evidence type="ECO:0000256" key="7">
    <source>
        <dbReference type="ARBA" id="ARBA00022576"/>
    </source>
</evidence>
<dbReference type="GO" id="GO:0052656">
    <property type="term" value="F:L-isoleucine-2-oxoglutarate transaminase activity"/>
    <property type="evidence" value="ECO:0007669"/>
    <property type="project" value="RHEA"/>
</dbReference>
<dbReference type="GO" id="GO:0009098">
    <property type="term" value="P:L-leucine biosynthetic process"/>
    <property type="evidence" value="ECO:0007669"/>
    <property type="project" value="UniProtKB-UniPathway"/>
</dbReference>
<keyword evidence="10 15" id="KW-0663">Pyridoxal phosphate</keyword>
<dbReference type="InterPro" id="IPR033939">
    <property type="entry name" value="BCAT_family"/>
</dbReference>
<gene>
    <name evidence="17" type="primary">ilvE1</name>
    <name evidence="15" type="synonym">ilvE</name>
    <name evidence="17" type="ordered locus">rrnAC3071</name>
</gene>
<evidence type="ECO:0000256" key="3">
    <source>
        <dbReference type="ARBA" id="ARBA00004824"/>
    </source>
</evidence>
<keyword evidence="9 15" id="KW-0808">Transferase</keyword>
<evidence type="ECO:0000256" key="4">
    <source>
        <dbReference type="ARBA" id="ARBA00004931"/>
    </source>
</evidence>
<dbReference type="EnsemblBacteria" id="AAV47789">
    <property type="protein sequence ID" value="AAV47789"/>
    <property type="gene ID" value="rrnAC3071"/>
</dbReference>
<dbReference type="GO" id="GO:0009099">
    <property type="term" value="P:L-valine biosynthetic process"/>
    <property type="evidence" value="ECO:0007669"/>
    <property type="project" value="UniProtKB-UniPathway"/>
</dbReference>
<reference evidence="17 18" key="1">
    <citation type="journal article" date="2004" name="Genome Res.">
        <title>Genome sequence of Haloarcula marismortui: a halophilic archaeon from the Dead Sea.</title>
        <authorList>
            <person name="Baliga N.S."/>
            <person name="Bonneau R."/>
            <person name="Facciotti M.T."/>
            <person name="Pan M."/>
            <person name="Glusman G."/>
            <person name="Deutsch E.W."/>
            <person name="Shannon P."/>
            <person name="Chiu Y."/>
            <person name="Weng R.S."/>
            <person name="Gan R.R."/>
            <person name="Hung P."/>
            <person name="Date S.V."/>
            <person name="Marcotte E."/>
            <person name="Hood L."/>
            <person name="Ng W.V."/>
        </authorList>
    </citation>
    <scope>NUCLEOTIDE SEQUENCE [LARGE SCALE GENOMIC DNA]</scope>
    <source>
        <strain evidence="18">ATCC 43049 / DSM 3752 / JCM 8966 / VKM B-1809</strain>
    </source>
</reference>
<dbReference type="InterPro" id="IPR043132">
    <property type="entry name" value="BCAT-like_C"/>
</dbReference>
<protein>
    <recommendedName>
        <fullName evidence="15">Branched-chain-amino-acid aminotransferase</fullName>
        <shortName evidence="15">BCAT</shortName>
        <ecNumber evidence="15">2.6.1.42</ecNumber>
    </recommendedName>
</protein>
<dbReference type="InterPro" id="IPR001544">
    <property type="entry name" value="Aminotrans_IV"/>
</dbReference>
<dbReference type="eggNOG" id="arCOG02297">
    <property type="taxonomic scope" value="Archaea"/>
</dbReference>
<accession>Q5UY65</accession>
<evidence type="ECO:0000256" key="2">
    <source>
        <dbReference type="ARBA" id="ARBA00003109"/>
    </source>
</evidence>
<evidence type="ECO:0000256" key="10">
    <source>
        <dbReference type="ARBA" id="ARBA00022898"/>
    </source>
</evidence>
<sequence>MCGADGQIPLKRLCSPGQCSVLAVRDNATLTRGGIVNTLNHGNQWGRYDTRRDSRRHHPRAPRLSAHRRGRAMSDRPEMFEGTDRIWMDGEFVDFEDAQTHVLTHALHYGTGVFEGVRCYDTEQGPAIFRWEEHLDRLYKSAKPYDLDIEFSKDELTEATTELIETEGFESCYIRPIVYYGFDSLGVSPKDCPTKTTIAAWPWGAYLGEEALEEGVDVMVSSWRKHASSQIPTNIKTTGLYVNSMLAGEEARRNGYTEAIVLNKEGNVAEGPGENIFMVRDGEIYTPGLAESILEGITRNTAITLAEEMGYTVHEEATISRGELYTADELFFTGTAAEVTPIRSVDDNEIGEGTKGPVTDELQSAFFDVIESGDREEWFHYV</sequence>
<dbReference type="InterPro" id="IPR005785">
    <property type="entry name" value="B_amino_transI"/>
</dbReference>
<dbReference type="PATRIC" id="fig|272569.17.peg.3617"/>
<dbReference type="EC" id="2.6.1.42" evidence="15"/>
<dbReference type="UniPathway" id="UPA00048">
    <property type="reaction ID" value="UER00073"/>
</dbReference>
<dbReference type="UniPathway" id="UPA00047">
    <property type="reaction ID" value="UER00058"/>
</dbReference>
<dbReference type="Proteomes" id="UP000001169">
    <property type="component" value="Chromosome I"/>
</dbReference>
<evidence type="ECO:0000313" key="17">
    <source>
        <dbReference type="EMBL" id="AAV47789.1"/>
    </source>
</evidence>
<dbReference type="NCBIfam" id="TIGR01122">
    <property type="entry name" value="ilvE_I"/>
    <property type="match status" value="1"/>
</dbReference>
<comment type="cofactor">
    <cofactor evidence="1 15">
        <name>pyridoxal 5'-phosphate</name>
        <dbReference type="ChEBI" id="CHEBI:597326"/>
    </cofactor>
</comment>
<comment type="catalytic activity">
    <reaction evidence="12 15">
        <text>L-valine + 2-oxoglutarate = 3-methyl-2-oxobutanoate + L-glutamate</text>
        <dbReference type="Rhea" id="RHEA:24813"/>
        <dbReference type="ChEBI" id="CHEBI:11851"/>
        <dbReference type="ChEBI" id="CHEBI:16810"/>
        <dbReference type="ChEBI" id="CHEBI:29985"/>
        <dbReference type="ChEBI" id="CHEBI:57762"/>
        <dbReference type="EC" id="2.6.1.42"/>
    </reaction>
</comment>
<feature type="compositionally biased region" description="Basic residues" evidence="16">
    <location>
        <begin position="53"/>
        <end position="71"/>
    </location>
</feature>
<dbReference type="FunFam" id="3.20.10.10:FF:000001">
    <property type="entry name" value="Branched-chain-amino-acid aminotransferase"/>
    <property type="match status" value="1"/>
</dbReference>
<comment type="similarity">
    <text evidence="6 15">Belongs to the class-IV pyridoxal-phosphate-dependent aminotransferase family.</text>
</comment>
<comment type="pathway">
    <text evidence="4 15">Amino-acid biosynthesis; L-valine biosynthesis; L-valine from pyruvate: step 4/4.</text>
</comment>
<name>Q5UY65_HALMA</name>